<feature type="domain" description="Fibronectin type-III" evidence="2">
    <location>
        <begin position="624"/>
        <end position="708"/>
    </location>
</feature>
<organism evidence="3 4">
    <name type="scientific">Sphingopyxis indica</name>
    <dbReference type="NCBI Taxonomy" id="436663"/>
    <lineage>
        <taxon>Bacteria</taxon>
        <taxon>Pseudomonadati</taxon>
        <taxon>Pseudomonadota</taxon>
        <taxon>Alphaproteobacteria</taxon>
        <taxon>Sphingomonadales</taxon>
        <taxon>Sphingomonadaceae</taxon>
        <taxon>Sphingopyxis</taxon>
    </lineage>
</organism>
<evidence type="ECO:0000313" key="3">
    <source>
        <dbReference type="EMBL" id="SNT19363.1"/>
    </source>
</evidence>
<keyword evidence="4" id="KW-1185">Reference proteome</keyword>
<dbReference type="InterPro" id="IPR036116">
    <property type="entry name" value="FN3_sf"/>
</dbReference>
<dbReference type="SMART" id="SM00060">
    <property type="entry name" value="FN3"/>
    <property type="match status" value="1"/>
</dbReference>
<evidence type="ECO:0000313" key="4">
    <source>
        <dbReference type="Proteomes" id="UP000198339"/>
    </source>
</evidence>
<dbReference type="EMBL" id="FZPA01000015">
    <property type="protein sequence ID" value="SNT19363.1"/>
    <property type="molecule type" value="Genomic_DNA"/>
</dbReference>
<sequence>MAVVKKIVGLVAIAALTYFTVGATGFAAQLATQLGASATGFVATLIGSVIIAAGTYIIQSVLGTGRGAPDMEAGKVNVRIPEPPRWLNAGRARQGGAALFGEYDSQGRWWMLIVHSDSILHSPYSYSLDDEPVTLDGSGYVYQKEFRLKTNKAKDPAETDGEGKGYIRIWTTTYSESDPTPARISALDSEFPSKWTSDHRLVGTTFSVVCMDALDIEHRYKIYRWRGPFNLGEPALSLVGDWDNMYDPRDETQTLGDRTTYKPSRNAALVWAWFRTHPFGRGKPESAINWDMIAEQADICDEDVTGIEGTQPRYEAGVAIVDSKRRADAEKEILLACDGQIVFDEDGKSWVRVGHWYDPTLSFSRNRDIMAMSSMEAQDGESETQGVIVRYIDPAANYTVQPSAAWINPLYYDPLTTPKFLVVDIQACQNHNQAMRLAKGIGMRSQPRHKIGPTVNLRGLRARQERIVAINYDNTFAGDYEIATPVELDGAGIFTGFGAVPINSSRWTLLEGEEQPKPVVDGTAGTISFPAISGETVYYSEGAIRIDFPALPRDDATYVAEYIRTADITGSENDPWTSMAVNVDTALSGPVQGGVSYTVRYRYVTGSGRGPAWEYDVVTPENPMSPPTELSATGGVGEAEVTWRNPTDAALAYVILYRNTVDDFGTASDISGELVGGLGQVMSVTDDSLSAGTYYFWVVAFNADDTPSSPIGSVSAVVT</sequence>
<reference evidence="3 4" key="1">
    <citation type="submission" date="2017-06" db="EMBL/GenBank/DDBJ databases">
        <authorList>
            <person name="Kim H.J."/>
            <person name="Triplett B.A."/>
        </authorList>
    </citation>
    <scope>NUCLEOTIDE SEQUENCE [LARGE SCALE GENOMIC DNA]</scope>
    <source>
        <strain evidence="3 4">DS15</strain>
    </source>
</reference>
<name>A0A239KP14_9SPHN</name>
<dbReference type="InterPro" id="IPR003961">
    <property type="entry name" value="FN3_dom"/>
</dbReference>
<gene>
    <name evidence="3" type="ORF">SAMN06295955_11550</name>
</gene>
<dbReference type="CDD" id="cd00063">
    <property type="entry name" value="FN3"/>
    <property type="match status" value="1"/>
</dbReference>
<evidence type="ECO:0000256" key="1">
    <source>
        <dbReference type="SAM" id="Phobius"/>
    </source>
</evidence>
<keyword evidence="1" id="KW-0812">Transmembrane</keyword>
<keyword evidence="1" id="KW-1133">Transmembrane helix</keyword>
<feature type="transmembrane region" description="Helical" evidence="1">
    <location>
        <begin position="7"/>
        <end position="28"/>
    </location>
</feature>
<accession>A0A239KP14</accession>
<dbReference type="InterPro" id="IPR013783">
    <property type="entry name" value="Ig-like_fold"/>
</dbReference>
<evidence type="ECO:0000259" key="2">
    <source>
        <dbReference type="SMART" id="SM00060"/>
    </source>
</evidence>
<feature type="transmembrane region" description="Helical" evidence="1">
    <location>
        <begin position="34"/>
        <end position="58"/>
    </location>
</feature>
<protein>
    <recommendedName>
        <fullName evidence="2">Fibronectin type-III domain-containing protein</fullName>
    </recommendedName>
</protein>
<keyword evidence="1" id="KW-0472">Membrane</keyword>
<dbReference type="AlphaFoldDB" id="A0A239KP14"/>
<dbReference type="Proteomes" id="UP000198339">
    <property type="component" value="Unassembled WGS sequence"/>
</dbReference>
<proteinExistence type="predicted"/>
<dbReference type="Gene3D" id="2.60.40.10">
    <property type="entry name" value="Immunoglobulins"/>
    <property type="match status" value="1"/>
</dbReference>
<dbReference type="SUPFAM" id="SSF49265">
    <property type="entry name" value="Fibronectin type III"/>
    <property type="match status" value="1"/>
</dbReference>